<sequence>MRGIEYSQAFAEECRSLGALCAQYGFRRDAKAPAELQAAFDAYQGPKSRPRYFFTKWVGLRINAVKRGFVVDSAVTPAMLWEITGTRCPVSHVEFTFKGQSPTNPSIDRLLNNGTYALANLAALAQRINRAKGDKSFEEVVEIAQRDEVVDGLSPKEWARLASLMYGGWSTATGEQRLVFPLAVVPPRHLFTPTAQLVQLMFMRWCGTEGFDQVRPQLFAQLRACATSASSRQSFDRMVKLIFPAIESEQHIADIWLQPALFEAFLEWYRASHEQVESMLKATHRRLHGDVNEDEIVAAWHLTD</sequence>
<dbReference type="Proteomes" id="UP000592780">
    <property type="component" value="Unassembled WGS sequence"/>
</dbReference>
<evidence type="ECO:0000313" key="1">
    <source>
        <dbReference type="EMBL" id="MBB5427471.1"/>
    </source>
</evidence>
<organism evidence="1 2">
    <name type="scientific">Paraburkholderia atlantica</name>
    <dbReference type="NCBI Taxonomy" id="2654982"/>
    <lineage>
        <taxon>Bacteria</taxon>
        <taxon>Pseudomonadati</taxon>
        <taxon>Pseudomonadota</taxon>
        <taxon>Betaproteobacteria</taxon>
        <taxon>Burkholderiales</taxon>
        <taxon>Burkholderiaceae</taxon>
        <taxon>Paraburkholderia</taxon>
    </lineage>
</organism>
<reference evidence="1 2" key="1">
    <citation type="submission" date="2020-08" db="EMBL/GenBank/DDBJ databases">
        <title>Genomic Encyclopedia of Type Strains, Phase IV (KMG-V): Genome sequencing to study the core and pangenomes of soil and plant-associated prokaryotes.</title>
        <authorList>
            <person name="Whitman W."/>
        </authorList>
    </citation>
    <scope>NUCLEOTIDE SEQUENCE [LARGE SCALE GENOMIC DNA]</scope>
    <source>
        <strain evidence="1 2">JPY158</strain>
    </source>
</reference>
<protein>
    <submittedName>
        <fullName evidence="1">Uncharacterized protein</fullName>
    </submittedName>
</protein>
<keyword evidence="2" id="KW-1185">Reference proteome</keyword>
<accession>A0A7W8QBZ4</accession>
<proteinExistence type="predicted"/>
<dbReference type="EMBL" id="JACHDD010000009">
    <property type="protein sequence ID" value="MBB5427471.1"/>
    <property type="molecule type" value="Genomic_DNA"/>
</dbReference>
<comment type="caution">
    <text evidence="1">The sequence shown here is derived from an EMBL/GenBank/DDBJ whole genome shotgun (WGS) entry which is preliminary data.</text>
</comment>
<evidence type="ECO:0000313" key="2">
    <source>
        <dbReference type="Proteomes" id="UP000592780"/>
    </source>
</evidence>
<gene>
    <name evidence="1" type="ORF">HDG40_005650</name>
</gene>
<name>A0A7W8QBZ4_PARAM</name>
<dbReference type="AlphaFoldDB" id="A0A7W8QBZ4"/>